<comment type="caution">
    <text evidence="1">The sequence shown here is derived from an EMBL/GenBank/DDBJ whole genome shotgun (WGS) entry which is preliminary data.</text>
</comment>
<organism evidence="1 2">
    <name type="scientific">Scortum barcoo</name>
    <name type="common">barcoo grunter</name>
    <dbReference type="NCBI Taxonomy" id="214431"/>
    <lineage>
        <taxon>Eukaryota</taxon>
        <taxon>Metazoa</taxon>
        <taxon>Chordata</taxon>
        <taxon>Craniata</taxon>
        <taxon>Vertebrata</taxon>
        <taxon>Euteleostomi</taxon>
        <taxon>Actinopterygii</taxon>
        <taxon>Neopterygii</taxon>
        <taxon>Teleostei</taxon>
        <taxon>Neoteleostei</taxon>
        <taxon>Acanthomorphata</taxon>
        <taxon>Eupercaria</taxon>
        <taxon>Centrarchiformes</taxon>
        <taxon>Terapontoidei</taxon>
        <taxon>Terapontidae</taxon>
        <taxon>Scortum</taxon>
    </lineage>
</organism>
<proteinExistence type="predicted"/>
<name>A0ACB8WR56_9TELE</name>
<accession>A0ACB8WR56</accession>
<gene>
    <name evidence="1" type="ORF">L3Q82_024459</name>
</gene>
<dbReference type="EMBL" id="CM041537">
    <property type="protein sequence ID" value="KAI3370286.1"/>
    <property type="molecule type" value="Genomic_DNA"/>
</dbReference>
<protein>
    <submittedName>
        <fullName evidence="1">Uncharacterized protein</fullName>
    </submittedName>
</protein>
<evidence type="ECO:0000313" key="1">
    <source>
        <dbReference type="EMBL" id="KAI3370286.1"/>
    </source>
</evidence>
<evidence type="ECO:0000313" key="2">
    <source>
        <dbReference type="Proteomes" id="UP000831701"/>
    </source>
</evidence>
<reference evidence="1" key="1">
    <citation type="submission" date="2022-04" db="EMBL/GenBank/DDBJ databases">
        <title>Jade perch genome.</title>
        <authorList>
            <person name="Chao B."/>
        </authorList>
    </citation>
    <scope>NUCLEOTIDE SEQUENCE</scope>
    <source>
        <strain evidence="1">CB-2022</strain>
    </source>
</reference>
<keyword evidence="2" id="KW-1185">Reference proteome</keyword>
<dbReference type="Proteomes" id="UP000831701">
    <property type="component" value="Chromosome 7"/>
</dbReference>
<sequence length="130" mass="15064">MDHRHLTGRPQYVRLGDKVRTPHRQTGCIRSGQEDEYRELIKDLSRCDESPRPRRPRPHPEPVIIKWDCHSKGMEVVHTYKYLSWMINWMDCQHTLCAGKDRAACASSEGWRPSTSARSCCRSSTISALL</sequence>